<dbReference type="EMBL" id="DRGY01000142">
    <property type="protein sequence ID" value="HEA54037.1"/>
    <property type="molecule type" value="Genomic_DNA"/>
</dbReference>
<comment type="caution">
    <text evidence="2">The sequence shown here is derived from an EMBL/GenBank/DDBJ whole genome shotgun (WGS) entry which is preliminary data.</text>
</comment>
<dbReference type="RefSeq" id="WP_304105162.1">
    <property type="nucleotide sequence ID" value="NZ_DRGY01000142.1"/>
</dbReference>
<evidence type="ECO:0008006" key="3">
    <source>
        <dbReference type="Google" id="ProtNLM"/>
    </source>
</evidence>
<proteinExistence type="predicted"/>
<reference evidence="2" key="1">
    <citation type="journal article" date="2020" name="mSystems">
        <title>Genome- and Community-Level Interaction Insights into Carbon Utilization and Element Cycling Functions of Hydrothermarchaeota in Hydrothermal Sediment.</title>
        <authorList>
            <person name="Zhou Z."/>
            <person name="Liu Y."/>
            <person name="Xu W."/>
            <person name="Pan J."/>
            <person name="Luo Z.H."/>
            <person name="Li M."/>
        </authorList>
    </citation>
    <scope>NUCLEOTIDE SEQUENCE [LARGE SCALE GENOMIC DNA]</scope>
    <source>
        <strain evidence="2">HyVt-357</strain>
    </source>
</reference>
<feature type="region of interest" description="Disordered" evidence="1">
    <location>
        <begin position="1"/>
        <end position="20"/>
    </location>
</feature>
<name>A0A831R4I6_9GAMM</name>
<evidence type="ECO:0000313" key="2">
    <source>
        <dbReference type="EMBL" id="HEA54037.1"/>
    </source>
</evidence>
<dbReference type="Proteomes" id="UP000885748">
    <property type="component" value="Unassembled WGS sequence"/>
</dbReference>
<dbReference type="AlphaFoldDB" id="A0A831R4I6"/>
<accession>A0A831R4I6</accession>
<evidence type="ECO:0000256" key="1">
    <source>
        <dbReference type="SAM" id="MobiDB-lite"/>
    </source>
</evidence>
<gene>
    <name evidence="2" type="ORF">ENI00_17410</name>
</gene>
<protein>
    <recommendedName>
        <fullName evidence="3">Haemolysin activator HlyB C-terminal domain-containing protein</fullName>
    </recommendedName>
</protein>
<organism evidence="2">
    <name type="scientific">Marinobacter antarcticus</name>
    <dbReference type="NCBI Taxonomy" id="564117"/>
    <lineage>
        <taxon>Bacteria</taxon>
        <taxon>Pseudomonadati</taxon>
        <taxon>Pseudomonadota</taxon>
        <taxon>Gammaproteobacteria</taxon>
        <taxon>Pseudomonadales</taxon>
        <taxon>Marinobacteraceae</taxon>
        <taxon>Marinobacter</taxon>
    </lineage>
</organism>
<sequence>MSHVYRRANEGSDNHSAASSGLGLRMLTRGFSAYIELSKPLTVNSEYENKNPRLTGRLTAYF</sequence>